<dbReference type="Gene3D" id="2.30.110.10">
    <property type="entry name" value="Electron Transport, Fmn-binding Protein, Chain A"/>
    <property type="match status" value="1"/>
</dbReference>
<proteinExistence type="predicted"/>
<dbReference type="InterPro" id="IPR007396">
    <property type="entry name" value="TR_PAI2-type"/>
</dbReference>
<protein>
    <submittedName>
        <fullName evidence="1">PaiB family negative transcriptional regulator</fullName>
    </submittedName>
</protein>
<dbReference type="OrthoDB" id="9794948at2"/>
<dbReference type="Proteomes" id="UP000245535">
    <property type="component" value="Unassembled WGS sequence"/>
</dbReference>
<evidence type="ECO:0000313" key="2">
    <source>
        <dbReference type="Proteomes" id="UP000245535"/>
    </source>
</evidence>
<comment type="caution">
    <text evidence="1">The sequence shown here is derived from an EMBL/GenBank/DDBJ whole genome shotgun (WGS) entry which is preliminary data.</text>
</comment>
<dbReference type="Pfam" id="PF04299">
    <property type="entry name" value="FMN_bind_2"/>
    <property type="match status" value="1"/>
</dbReference>
<keyword evidence="2" id="KW-1185">Reference proteome</keyword>
<sequence length="202" mass="23572">MYPPKHYQETDFSNIIACIRQFPFATLISVEEGESYITHLPLMYKTDDQGNGKLVGHLDRNNPHAAFFKDKKIKVIFHGPSEYISPTYMTTSQLPTWNYVKVHVEGTTREITAAEDVKTLMVEMTEFLEKSDQPFELDYNDPRMEKYLPYILGFEISIEKWEGKFKLSQDKSPIDRQKTKEAMFEKSTEGLKEFLDTVYGEE</sequence>
<dbReference type="EMBL" id="QGDO01000001">
    <property type="protein sequence ID" value="PWJ44770.1"/>
    <property type="molecule type" value="Genomic_DNA"/>
</dbReference>
<dbReference type="PANTHER" id="PTHR35802">
    <property type="entry name" value="PROTEASE SYNTHASE AND SPORULATION PROTEIN PAI 2"/>
    <property type="match status" value="1"/>
</dbReference>
<reference evidence="1 2" key="1">
    <citation type="submission" date="2018-03" db="EMBL/GenBank/DDBJ databases">
        <title>Genomic Encyclopedia of Archaeal and Bacterial Type Strains, Phase II (KMG-II): from individual species to whole genera.</title>
        <authorList>
            <person name="Goeker M."/>
        </authorList>
    </citation>
    <scope>NUCLEOTIDE SEQUENCE [LARGE SCALE GENOMIC DNA]</scope>
    <source>
        <strain evidence="1 2">DSM 28229</strain>
    </source>
</reference>
<accession>A0A315ZI40</accession>
<dbReference type="PIRSF" id="PIRSF010372">
    <property type="entry name" value="PaiB"/>
    <property type="match status" value="1"/>
</dbReference>
<dbReference type="SUPFAM" id="SSF50475">
    <property type="entry name" value="FMN-binding split barrel"/>
    <property type="match status" value="1"/>
</dbReference>
<dbReference type="PANTHER" id="PTHR35802:SF1">
    <property type="entry name" value="PROTEASE SYNTHASE AND SPORULATION PROTEIN PAI 2"/>
    <property type="match status" value="1"/>
</dbReference>
<name>A0A315ZI40_SEDFL</name>
<dbReference type="RefSeq" id="WP_109616241.1">
    <property type="nucleotide sequence ID" value="NZ_QGDO01000001.1"/>
</dbReference>
<organism evidence="1 2">
    <name type="scientific">Sediminitomix flava</name>
    <dbReference type="NCBI Taxonomy" id="379075"/>
    <lineage>
        <taxon>Bacteria</taxon>
        <taxon>Pseudomonadati</taxon>
        <taxon>Bacteroidota</taxon>
        <taxon>Cytophagia</taxon>
        <taxon>Cytophagales</taxon>
        <taxon>Flammeovirgaceae</taxon>
        <taxon>Sediminitomix</taxon>
    </lineage>
</organism>
<evidence type="ECO:0000313" key="1">
    <source>
        <dbReference type="EMBL" id="PWJ44770.1"/>
    </source>
</evidence>
<dbReference type="AlphaFoldDB" id="A0A315ZI40"/>
<dbReference type="InterPro" id="IPR012349">
    <property type="entry name" value="Split_barrel_FMN-bd"/>
</dbReference>
<gene>
    <name evidence="1" type="ORF">BC781_1011141</name>
</gene>